<name>A0AA47N6S1_MERPO</name>
<dbReference type="PANTHER" id="PTHR14611">
    <property type="entry name" value="TECTONIC FAMILY MEMBER"/>
    <property type="match status" value="1"/>
</dbReference>
<evidence type="ECO:0000313" key="5">
    <source>
        <dbReference type="Proteomes" id="UP001174136"/>
    </source>
</evidence>
<dbReference type="Pfam" id="PF07773">
    <property type="entry name" value="TCTN_DUF1619"/>
    <property type="match status" value="2"/>
</dbReference>
<feature type="signal peptide" evidence="2">
    <location>
        <begin position="1"/>
        <end position="20"/>
    </location>
</feature>
<gene>
    <name evidence="4" type="primary">TCTN1</name>
    <name evidence="4" type="ORF">N1851_005436</name>
</gene>
<sequence>MATRVVWMRSILLLLSNVAATIDGNSISYNSSVELYQEGNLTEELVNSSTTQYEPPGPTQTTGSTTQLYPVTNVSAEALPLSGRLPAAVQEGFAHVMNRGTCATSTAAVTRSVVRSGNEQLCHREVVHYSLGKTGEGFSMQNSFIQKYVNADIFCIQSQNHVESLSYTLPAIPTDRNFDSLFKEFVNFPFSFRSNDVLSVSSGYQYGDMIETAGENGERRILQFPGAAVNINCLDTNPVAFLQQQISRCTIHMVVDRDCTNLQALNMYTYTGIQILSMVPMLVTSATLKSLEDTLSPVELSPAKNLEPTLVNPTLCLNVLHQVAIVVKYNHTGQIVNVSANLVLGPVRGIVLSLEQEFQITFVQSSNPIGTLSILQSGENQDCLCGPHERSPVLFGQGMVSGCMLNLEEGANCSLVANVLLDVLRGSGNMQYVAAFGTPTLDNSLDWVPLETIYMPGGAQSCTMPLSRHLEIKWTKYGSLENPQAQILSIKELIHTNSSNMALLFGGSTTITVTSSVNFVPISAPSEPGFQAPPTIDAKLPFEFFFPFM</sequence>
<evidence type="ECO:0000313" key="4">
    <source>
        <dbReference type="EMBL" id="KAK0152905.1"/>
    </source>
</evidence>
<evidence type="ECO:0000256" key="2">
    <source>
        <dbReference type="SAM" id="SignalP"/>
    </source>
</evidence>
<comment type="caution">
    <text evidence="4">The sequence shown here is derived from an EMBL/GenBank/DDBJ whole genome shotgun (WGS) entry which is preliminary data.</text>
</comment>
<feature type="chain" id="PRO_5041406325" evidence="2">
    <location>
        <begin position="21"/>
        <end position="549"/>
    </location>
</feature>
<keyword evidence="2" id="KW-0732">Signal</keyword>
<feature type="domain" description="Tectonic-1-3" evidence="3">
    <location>
        <begin position="201"/>
        <end position="364"/>
    </location>
</feature>
<organism evidence="4 5">
    <name type="scientific">Merluccius polli</name>
    <name type="common">Benguela hake</name>
    <name type="synonym">Merluccius cadenati</name>
    <dbReference type="NCBI Taxonomy" id="89951"/>
    <lineage>
        <taxon>Eukaryota</taxon>
        <taxon>Metazoa</taxon>
        <taxon>Chordata</taxon>
        <taxon>Craniata</taxon>
        <taxon>Vertebrata</taxon>
        <taxon>Euteleostomi</taxon>
        <taxon>Actinopterygii</taxon>
        <taxon>Neopterygii</taxon>
        <taxon>Teleostei</taxon>
        <taxon>Neoteleostei</taxon>
        <taxon>Acanthomorphata</taxon>
        <taxon>Zeiogadaria</taxon>
        <taxon>Gadariae</taxon>
        <taxon>Gadiformes</taxon>
        <taxon>Gadoidei</taxon>
        <taxon>Merlucciidae</taxon>
        <taxon>Merluccius</taxon>
    </lineage>
</organism>
<keyword evidence="5" id="KW-1185">Reference proteome</keyword>
<reference evidence="4" key="1">
    <citation type="journal article" date="2023" name="Front. Mar. Sci.">
        <title>A new Merluccius polli reference genome to investigate the effects of global change in West African waters.</title>
        <authorList>
            <person name="Mateo J.L."/>
            <person name="Blanco-Fernandez C."/>
            <person name="Garcia-Vazquez E."/>
            <person name="Machado-Schiaffino G."/>
        </authorList>
    </citation>
    <scope>NUCLEOTIDE SEQUENCE</scope>
    <source>
        <strain evidence="4">C29</strain>
        <tissue evidence="4">Fin</tissue>
    </source>
</reference>
<evidence type="ECO:0000259" key="3">
    <source>
        <dbReference type="Pfam" id="PF07773"/>
    </source>
</evidence>
<dbReference type="GO" id="GO:0036038">
    <property type="term" value="C:MKS complex"/>
    <property type="evidence" value="ECO:0007669"/>
    <property type="project" value="TreeGrafter"/>
</dbReference>
<dbReference type="GO" id="GO:1904491">
    <property type="term" value="P:protein localization to ciliary transition zone"/>
    <property type="evidence" value="ECO:0007669"/>
    <property type="project" value="TreeGrafter"/>
</dbReference>
<proteinExistence type="predicted"/>
<accession>A0AA47N6S1</accession>
<dbReference type="Proteomes" id="UP001174136">
    <property type="component" value="Unassembled WGS sequence"/>
</dbReference>
<comment type="subunit">
    <text evidence="1">Part of the tectonic-like complex (also named B9 complex).</text>
</comment>
<dbReference type="PANTHER" id="PTHR14611:SF1">
    <property type="entry name" value="TECTONIC-1"/>
    <property type="match status" value="1"/>
</dbReference>
<dbReference type="InterPro" id="IPR011677">
    <property type="entry name" value="TCTN1-3_dom"/>
</dbReference>
<dbReference type="AlphaFoldDB" id="A0AA47N6S1"/>
<dbReference type="EMBL" id="JAOPHQ010000880">
    <property type="protein sequence ID" value="KAK0152905.1"/>
    <property type="molecule type" value="Genomic_DNA"/>
</dbReference>
<evidence type="ECO:0000256" key="1">
    <source>
        <dbReference type="ARBA" id="ARBA00011495"/>
    </source>
</evidence>
<dbReference type="GO" id="GO:0060271">
    <property type="term" value="P:cilium assembly"/>
    <property type="evidence" value="ECO:0007669"/>
    <property type="project" value="TreeGrafter"/>
</dbReference>
<protein>
    <submittedName>
        <fullName evidence="4">Tectonic-1</fullName>
    </submittedName>
</protein>
<feature type="domain" description="Tectonic-1-3" evidence="3">
    <location>
        <begin position="367"/>
        <end position="500"/>
    </location>
</feature>
<dbReference type="InterPro" id="IPR040354">
    <property type="entry name" value="TCTN1-3"/>
</dbReference>